<dbReference type="Gene3D" id="1.10.1670.40">
    <property type="match status" value="1"/>
</dbReference>
<evidence type="ECO:0000313" key="6">
    <source>
        <dbReference type="Proteomes" id="UP001497600"/>
    </source>
</evidence>
<reference evidence="5 6" key="1">
    <citation type="submission" date="2024-01" db="EMBL/GenBank/DDBJ databases">
        <authorList>
            <consortium name="Genoscope - CEA"/>
            <person name="William W."/>
        </authorList>
    </citation>
    <scope>NUCLEOTIDE SEQUENCE [LARGE SCALE GENOMIC DNA]</scope>
    <source>
        <strain evidence="5 6">29B2s-10</strain>
    </source>
</reference>
<keyword evidence="2" id="KW-0227">DNA damage</keyword>
<comment type="similarity">
    <text evidence="1">Belongs to the alkylbase DNA glycosidase AlkA family.</text>
</comment>
<dbReference type="InterPro" id="IPR011257">
    <property type="entry name" value="DNA_glycosylase"/>
</dbReference>
<dbReference type="Pfam" id="PF00730">
    <property type="entry name" value="HhH-GPD"/>
    <property type="match status" value="1"/>
</dbReference>
<dbReference type="InterPro" id="IPR003265">
    <property type="entry name" value="HhH-GPD_domain"/>
</dbReference>
<evidence type="ECO:0000256" key="2">
    <source>
        <dbReference type="ARBA" id="ARBA00022763"/>
    </source>
</evidence>
<gene>
    <name evidence="5" type="primary">MAG1</name>
    <name evidence="5" type="ORF">CAAN4_F05578</name>
</gene>
<dbReference type="PANTHER" id="PTHR43003">
    <property type="entry name" value="DNA-3-METHYLADENINE GLYCOSYLASE"/>
    <property type="match status" value="1"/>
</dbReference>
<accession>A0ABP0EJ73</accession>
<name>A0ABP0EJ73_9ASCO</name>
<evidence type="ECO:0000256" key="3">
    <source>
        <dbReference type="ARBA" id="ARBA00023204"/>
    </source>
</evidence>
<evidence type="ECO:0000256" key="1">
    <source>
        <dbReference type="ARBA" id="ARBA00010817"/>
    </source>
</evidence>
<dbReference type="EMBL" id="OZ004258">
    <property type="protein sequence ID" value="CAK7912129.1"/>
    <property type="molecule type" value="Genomic_DNA"/>
</dbReference>
<proteinExistence type="inferred from homology"/>
<dbReference type="InterPro" id="IPR051912">
    <property type="entry name" value="Alkylbase_DNA_Glycosylase/TA"/>
</dbReference>
<dbReference type="InterPro" id="IPR000035">
    <property type="entry name" value="Alkylbase_DNA_glycsylse_CS"/>
</dbReference>
<dbReference type="SUPFAM" id="SSF48150">
    <property type="entry name" value="DNA-glycosylase"/>
    <property type="match status" value="1"/>
</dbReference>
<dbReference type="Proteomes" id="UP001497600">
    <property type="component" value="Chromosome F"/>
</dbReference>
<protein>
    <submittedName>
        <fullName evidence="5">DNA-3-methyladenine glycosylase</fullName>
    </submittedName>
</protein>
<keyword evidence="3" id="KW-0234">DNA repair</keyword>
<dbReference type="CDD" id="cd00056">
    <property type="entry name" value="ENDO3c"/>
    <property type="match status" value="1"/>
</dbReference>
<evidence type="ECO:0000313" key="5">
    <source>
        <dbReference type="EMBL" id="CAK7912129.1"/>
    </source>
</evidence>
<dbReference type="PROSITE" id="PS00516">
    <property type="entry name" value="ALKYLBASE_DNA_GLYCOS"/>
    <property type="match status" value="1"/>
</dbReference>
<dbReference type="Gene3D" id="1.10.340.30">
    <property type="entry name" value="Hypothetical protein, domain 2"/>
    <property type="match status" value="1"/>
</dbReference>
<feature type="domain" description="HhH-GPD" evidence="4">
    <location>
        <begin position="138"/>
        <end position="303"/>
    </location>
</feature>
<sequence>MVAVTRITRSKSSTPSMEISRVEKVEVETLTKVGKITKKKTVAKVVTTTKPKGDVEDALAHISVPVDLQLPESFRKFHHDDFLDGVKHIVSVDPKLYPVVVYKDFPLFAREGSGRVKSKPYGDDVILSYWYSLVSSVISQQVSGAAALSIENKFRQLFAPNEPLPKDVLLKTHEELRGAGLSNKKVEYVQHLSEHFSNVENKLAQPEFYQTATDEEIAEELVNLKGIGPWSAKMFLVFTLQRLNVFAHDDLGVARGAYRYLVKRQHILEEIKQQVKASEDLTKLLAKRSKFATSKGKRDWTPYHDVYIKQLGERFEPYSSIMMLLLWRLSSTNVDVLEGSSNKNEN</sequence>
<dbReference type="PANTHER" id="PTHR43003:SF5">
    <property type="entry name" value="DNA-3-METHYLADENINE GLYCOSYLASE"/>
    <property type="match status" value="1"/>
</dbReference>
<keyword evidence="6" id="KW-1185">Reference proteome</keyword>
<organism evidence="5 6">
    <name type="scientific">[Candida] anglica</name>
    <dbReference type="NCBI Taxonomy" id="148631"/>
    <lineage>
        <taxon>Eukaryota</taxon>
        <taxon>Fungi</taxon>
        <taxon>Dikarya</taxon>
        <taxon>Ascomycota</taxon>
        <taxon>Saccharomycotina</taxon>
        <taxon>Pichiomycetes</taxon>
        <taxon>Debaryomycetaceae</taxon>
        <taxon>Kurtzmaniella</taxon>
    </lineage>
</organism>
<dbReference type="SMART" id="SM00478">
    <property type="entry name" value="ENDO3c"/>
    <property type="match status" value="1"/>
</dbReference>
<evidence type="ECO:0000259" key="4">
    <source>
        <dbReference type="SMART" id="SM00478"/>
    </source>
</evidence>